<evidence type="ECO:0000256" key="8">
    <source>
        <dbReference type="PIRSR" id="PIRSR605150-1"/>
    </source>
</evidence>
<dbReference type="InterPro" id="IPR029044">
    <property type="entry name" value="Nucleotide-diphossugar_trans"/>
</dbReference>
<feature type="transmembrane region" description="Helical" evidence="11">
    <location>
        <begin position="537"/>
        <end position="563"/>
    </location>
</feature>
<dbReference type="SMR" id="A0A8T3ABT0"/>
<feature type="active site" evidence="8">
    <location>
        <position position="128"/>
    </location>
</feature>
<reference evidence="12" key="1">
    <citation type="journal article" date="2022" name="Front. Genet.">
        <title>Chromosome-Scale Assembly of the Dendrobium nobile Genome Provides Insights Into the Molecular Mechanism of the Biosynthesis of the Medicinal Active Ingredient of Dendrobium.</title>
        <authorList>
            <person name="Xu Q."/>
            <person name="Niu S.-C."/>
            <person name="Li K.-L."/>
            <person name="Zheng P.-J."/>
            <person name="Zhang X.-J."/>
            <person name="Jia Y."/>
            <person name="Liu Y."/>
            <person name="Niu Y.-X."/>
            <person name="Yu L.-H."/>
            <person name="Chen D.-F."/>
            <person name="Zhang G.-Q."/>
        </authorList>
    </citation>
    <scope>NUCLEOTIDE SEQUENCE</scope>
    <source>
        <tissue evidence="12">Leaf</tissue>
    </source>
</reference>
<feature type="binding site" evidence="9">
    <location>
        <position position="99"/>
    </location>
    <ligand>
        <name>UDP-alpha-D-glucose</name>
        <dbReference type="ChEBI" id="CHEBI:58885"/>
    </ligand>
</feature>
<evidence type="ECO:0000256" key="10">
    <source>
        <dbReference type="PIRSR" id="PIRSR605150-3"/>
    </source>
</evidence>
<organism evidence="12 13">
    <name type="scientific">Dendrobium nobile</name>
    <name type="common">Orchid</name>
    <dbReference type="NCBI Taxonomy" id="94219"/>
    <lineage>
        <taxon>Eukaryota</taxon>
        <taxon>Viridiplantae</taxon>
        <taxon>Streptophyta</taxon>
        <taxon>Embryophyta</taxon>
        <taxon>Tracheophyta</taxon>
        <taxon>Spermatophyta</taxon>
        <taxon>Magnoliopsida</taxon>
        <taxon>Liliopsida</taxon>
        <taxon>Asparagales</taxon>
        <taxon>Orchidaceae</taxon>
        <taxon>Epidendroideae</taxon>
        <taxon>Malaxideae</taxon>
        <taxon>Dendrobiinae</taxon>
        <taxon>Dendrobium</taxon>
    </lineage>
</organism>
<feature type="binding site" evidence="9">
    <location>
        <position position="98"/>
    </location>
    <ligand>
        <name>UDP-alpha-D-glucose</name>
        <dbReference type="ChEBI" id="CHEBI:58885"/>
    </ligand>
</feature>
<feature type="binding site" evidence="10">
    <location>
        <position position="263"/>
    </location>
    <ligand>
        <name>Mn(2+)</name>
        <dbReference type="ChEBI" id="CHEBI:29035"/>
    </ligand>
</feature>
<dbReference type="GO" id="GO:0016760">
    <property type="term" value="F:cellulose synthase (UDP-forming) activity"/>
    <property type="evidence" value="ECO:0007669"/>
    <property type="project" value="InterPro"/>
</dbReference>
<keyword evidence="4 11" id="KW-0812">Transmembrane</keyword>
<keyword evidence="7" id="KW-0961">Cell wall biogenesis/degradation</keyword>
<dbReference type="FunFam" id="3.90.550.10:FF:000135">
    <property type="entry name" value="Cellulose synthase-like protein G3"/>
    <property type="match status" value="1"/>
</dbReference>
<comment type="caution">
    <text evidence="12">The sequence shown here is derived from an EMBL/GenBank/DDBJ whole genome shotgun (WGS) entry which is preliminary data.</text>
</comment>
<evidence type="ECO:0000256" key="1">
    <source>
        <dbReference type="ARBA" id="ARBA00004127"/>
    </source>
</evidence>
<protein>
    <recommendedName>
        <fullName evidence="14">Cellulose synthase-like protein G3</fullName>
    </recommendedName>
</protein>
<gene>
    <name evidence="12" type="ORF">KFK09_023661</name>
</gene>
<dbReference type="OrthoDB" id="72851at2759"/>
<evidence type="ECO:0000256" key="7">
    <source>
        <dbReference type="ARBA" id="ARBA00023316"/>
    </source>
</evidence>
<evidence type="ECO:0000256" key="6">
    <source>
        <dbReference type="ARBA" id="ARBA00023136"/>
    </source>
</evidence>
<keyword evidence="3" id="KW-0808">Transferase</keyword>
<dbReference type="Gene3D" id="3.90.550.10">
    <property type="entry name" value="Spore Coat Polysaccharide Biosynthesis Protein SpsA, Chain A"/>
    <property type="match status" value="2"/>
</dbReference>
<evidence type="ECO:0000256" key="9">
    <source>
        <dbReference type="PIRSR" id="PIRSR605150-2"/>
    </source>
</evidence>
<feature type="transmembrane region" description="Helical" evidence="11">
    <location>
        <begin position="498"/>
        <end position="517"/>
    </location>
</feature>
<dbReference type="GO" id="GO:0030244">
    <property type="term" value="P:cellulose biosynthetic process"/>
    <property type="evidence" value="ECO:0007669"/>
    <property type="project" value="InterPro"/>
</dbReference>
<dbReference type="Proteomes" id="UP000829196">
    <property type="component" value="Unassembled WGS sequence"/>
</dbReference>
<keyword evidence="13" id="KW-1185">Reference proteome</keyword>
<accession>A0A8T3ABT0</accession>
<dbReference type="EMBL" id="JAGYWB010000017">
    <property type="protein sequence ID" value="KAI0493543.1"/>
    <property type="molecule type" value="Genomic_DNA"/>
</dbReference>
<dbReference type="InterPro" id="IPR005150">
    <property type="entry name" value="Cellulose_synth"/>
</dbReference>
<evidence type="ECO:0000313" key="12">
    <source>
        <dbReference type="EMBL" id="KAI0493543.1"/>
    </source>
</evidence>
<evidence type="ECO:0000313" key="13">
    <source>
        <dbReference type="Proteomes" id="UP000829196"/>
    </source>
</evidence>
<feature type="transmembrane region" description="Helical" evidence="11">
    <location>
        <begin position="21"/>
        <end position="36"/>
    </location>
</feature>
<feature type="binding site" evidence="10">
    <location>
        <position position="287"/>
    </location>
    <ligand>
        <name>Mn(2+)</name>
        <dbReference type="ChEBI" id="CHEBI:29035"/>
    </ligand>
</feature>
<proteinExistence type="predicted"/>
<evidence type="ECO:0000256" key="4">
    <source>
        <dbReference type="ARBA" id="ARBA00022692"/>
    </source>
</evidence>
<dbReference type="Pfam" id="PF03552">
    <property type="entry name" value="Cellulose_synt"/>
    <property type="match status" value="2"/>
</dbReference>
<feature type="binding site" evidence="9">
    <location>
        <position position="128"/>
    </location>
    <ligand>
        <name>UDP-alpha-D-glucose</name>
        <dbReference type="ChEBI" id="CHEBI:58885"/>
    </ligand>
</feature>
<dbReference type="GO" id="GO:0016020">
    <property type="term" value="C:membrane"/>
    <property type="evidence" value="ECO:0007669"/>
    <property type="project" value="InterPro"/>
</dbReference>
<feature type="transmembrane region" description="Helical" evidence="11">
    <location>
        <begin position="42"/>
        <end position="58"/>
    </location>
</feature>
<dbReference type="SUPFAM" id="SSF53448">
    <property type="entry name" value="Nucleotide-diphospho-sugar transferases"/>
    <property type="match status" value="1"/>
</dbReference>
<feature type="transmembrane region" description="Helical" evidence="11">
    <location>
        <begin position="659"/>
        <end position="681"/>
    </location>
</feature>
<dbReference type="GO" id="GO:0012505">
    <property type="term" value="C:endomembrane system"/>
    <property type="evidence" value="ECO:0007669"/>
    <property type="project" value="UniProtKB-SubCell"/>
</dbReference>
<keyword evidence="2" id="KW-0328">Glycosyltransferase</keyword>
<evidence type="ECO:0000256" key="11">
    <source>
        <dbReference type="SAM" id="Phobius"/>
    </source>
</evidence>
<dbReference type="AlphaFoldDB" id="A0A8T3ABT0"/>
<sequence length="713" mass="81110">MAPLLHTHQIHPRATLNRLHFLLYSLSLLLLLHHHTTTPSSVLLLLADIILAFMWLLSQGFRWRPIRRWEFPELLTKVIASKDFPALDVFICTADPYKEPPVGVASTALSALAFDYPSDRLSVYVSDDGGSDLTLFAFFEAAKFARYWLPFCRENAVMERSPEAYFQSGGCDGEAEEMKVMFESLKERVNCAMEKGYVTLNLVNSPEEKEIFKTWKNFTHKDHPSVIQVLLESKKDKDITGHPLPNLIYISREKRLASPHNFKAGALNALLRVSEAMTNAPLILTLDCDMCSNDPKAPQRALCYFLDKDFSPNLSFVQFPQRYIGLNKNDIYGGEFRRIFILGEQGLDGLQGANYAGTGCFFSRRSLYSPPPVAMPSSDEFKVQSYLLSSELILLKAHEAASSEYEHGRKEWGSQIGFRYGSLVEDYYTGFRLHCQGWRSVFCNPDRPAFLGEAPKSLIDAVSQSKRWFVGVYQVCFSRYCPLLYGSRKISLLAGFCYMYYALWGCWCIPLTIYGLLPQLALFYGKSLFPKASDPWFFLYAYIFLSTYVQDLIEFMEVGGLIWRWWSEQRMWLIKGITSSTFGTLDFILSQIGCSAPGFNLTSKVQKEEENKLYENGKFFFNTSSPFFVSMGTIAIVNVVSIIFGFIKVVRRVGGLNEMLIQLFLSGYIVTNSWPVYEAMFTRKDGGKMPESVTKASILLSSILLCLGNFYFT</sequence>
<feature type="transmembrane region" description="Helical" evidence="11">
    <location>
        <begin position="627"/>
        <end position="647"/>
    </location>
</feature>
<dbReference type="GO" id="GO:0071669">
    <property type="term" value="P:plant-type cell wall organization or biogenesis"/>
    <property type="evidence" value="ECO:0007669"/>
    <property type="project" value="UniProtKB-ARBA"/>
</dbReference>
<dbReference type="GO" id="GO:0071555">
    <property type="term" value="P:cell wall organization"/>
    <property type="evidence" value="ECO:0007669"/>
    <property type="project" value="UniProtKB-KW"/>
</dbReference>
<feature type="transmembrane region" description="Helical" evidence="11">
    <location>
        <begin position="693"/>
        <end position="712"/>
    </location>
</feature>
<comment type="subcellular location">
    <subcellularLocation>
        <location evidence="1">Endomembrane system</location>
        <topology evidence="1">Multi-pass membrane protein</topology>
    </subcellularLocation>
</comment>
<evidence type="ECO:0000256" key="5">
    <source>
        <dbReference type="ARBA" id="ARBA00022989"/>
    </source>
</evidence>
<keyword evidence="6 11" id="KW-0472">Membrane</keyword>
<evidence type="ECO:0008006" key="14">
    <source>
        <dbReference type="Google" id="ProtNLM"/>
    </source>
</evidence>
<feature type="active site" evidence="8">
    <location>
        <position position="426"/>
    </location>
</feature>
<dbReference type="PANTHER" id="PTHR13301">
    <property type="entry name" value="X-BOX TRANSCRIPTION FACTOR-RELATED"/>
    <property type="match status" value="1"/>
</dbReference>
<evidence type="ECO:0000256" key="2">
    <source>
        <dbReference type="ARBA" id="ARBA00022676"/>
    </source>
</evidence>
<evidence type="ECO:0000256" key="3">
    <source>
        <dbReference type="ARBA" id="ARBA00022679"/>
    </source>
</evidence>
<name>A0A8T3ABT0_DENNO</name>
<keyword evidence="5 11" id="KW-1133">Transmembrane helix</keyword>